<dbReference type="CDD" id="cd17657">
    <property type="entry name" value="CDC14_N"/>
    <property type="match status" value="1"/>
</dbReference>
<dbReference type="RefSeq" id="XP_069205291.1">
    <property type="nucleotide sequence ID" value="XM_069357354.1"/>
</dbReference>
<organism evidence="9 10">
    <name type="scientific">Vanrija albida</name>
    <dbReference type="NCBI Taxonomy" id="181172"/>
    <lineage>
        <taxon>Eukaryota</taxon>
        <taxon>Fungi</taxon>
        <taxon>Dikarya</taxon>
        <taxon>Basidiomycota</taxon>
        <taxon>Agaricomycotina</taxon>
        <taxon>Tremellomycetes</taxon>
        <taxon>Trichosporonales</taxon>
        <taxon>Trichosporonaceae</taxon>
        <taxon>Vanrija</taxon>
    </lineage>
</organism>
<dbReference type="InterPro" id="IPR003595">
    <property type="entry name" value="Tyr_Pase_cat"/>
</dbReference>
<dbReference type="InterPro" id="IPR000387">
    <property type="entry name" value="Tyr_Pase_dom"/>
</dbReference>
<protein>
    <submittedName>
        <fullName evidence="9">Cell division control protein 14</fullName>
    </submittedName>
</protein>
<feature type="compositionally biased region" description="Low complexity" evidence="6">
    <location>
        <begin position="507"/>
        <end position="518"/>
    </location>
</feature>
<evidence type="ECO:0000313" key="9">
    <source>
        <dbReference type="EMBL" id="KAL1405347.1"/>
    </source>
</evidence>
<reference evidence="9 10" key="1">
    <citation type="submission" date="2023-08" db="EMBL/GenBank/DDBJ databases">
        <title>Annotated Genome Sequence of Vanrija albida AlHP1.</title>
        <authorList>
            <person name="Herzog R."/>
        </authorList>
    </citation>
    <scope>NUCLEOTIDE SEQUENCE [LARGE SCALE GENOMIC DNA]</scope>
    <source>
        <strain evidence="9 10">AlHP1</strain>
    </source>
</reference>
<proteinExistence type="inferred from homology"/>
<dbReference type="Gene3D" id="3.90.190.10">
    <property type="entry name" value="Protein tyrosine phosphatase superfamily"/>
    <property type="match status" value="2"/>
</dbReference>
<dbReference type="GeneID" id="95990021"/>
<dbReference type="InterPro" id="IPR020422">
    <property type="entry name" value="TYR_PHOSPHATASE_DUAL_dom"/>
</dbReference>
<feature type="region of interest" description="Disordered" evidence="6">
    <location>
        <begin position="504"/>
        <end position="681"/>
    </location>
</feature>
<dbReference type="InterPro" id="IPR016130">
    <property type="entry name" value="Tyr_Pase_AS"/>
</dbReference>
<evidence type="ECO:0000313" key="10">
    <source>
        <dbReference type="Proteomes" id="UP001565368"/>
    </source>
</evidence>
<feature type="domain" description="Tyrosine-protein phosphatase" evidence="7">
    <location>
        <begin position="231"/>
        <end position="376"/>
    </location>
</feature>
<comment type="similarity">
    <text evidence="1">Belongs to the protein-tyrosine phosphatase family. Non-receptor class CDC14 subfamily.</text>
</comment>
<dbReference type="Pfam" id="PF00782">
    <property type="entry name" value="DSPc"/>
    <property type="match status" value="1"/>
</dbReference>
<dbReference type="SMART" id="SM00195">
    <property type="entry name" value="DSPc"/>
    <property type="match status" value="1"/>
</dbReference>
<evidence type="ECO:0000256" key="4">
    <source>
        <dbReference type="ARBA" id="ARBA00022912"/>
    </source>
</evidence>
<dbReference type="PROSITE" id="PS50056">
    <property type="entry name" value="TYR_PHOSPHATASE_2"/>
    <property type="match status" value="1"/>
</dbReference>
<keyword evidence="3" id="KW-0378">Hydrolase</keyword>
<dbReference type="SUPFAM" id="SSF52799">
    <property type="entry name" value="(Phosphotyrosine protein) phosphatases II"/>
    <property type="match status" value="2"/>
</dbReference>
<feature type="compositionally biased region" description="Basic and acidic residues" evidence="6">
    <location>
        <begin position="520"/>
        <end position="530"/>
    </location>
</feature>
<evidence type="ECO:0000256" key="2">
    <source>
        <dbReference type="ARBA" id="ARBA00022618"/>
    </source>
</evidence>
<accession>A0ABR3PSK9</accession>
<feature type="domain" description="Tyrosine specific protein phosphatases" evidence="8">
    <location>
        <begin position="296"/>
        <end position="362"/>
    </location>
</feature>
<dbReference type="GO" id="GO:0051301">
    <property type="term" value="P:cell division"/>
    <property type="evidence" value="ECO:0007669"/>
    <property type="project" value="UniProtKB-KW"/>
</dbReference>
<dbReference type="Proteomes" id="UP001565368">
    <property type="component" value="Unassembled WGS sequence"/>
</dbReference>
<keyword evidence="4" id="KW-0904">Protein phosphatase</keyword>
<dbReference type="Pfam" id="PF14671">
    <property type="entry name" value="DSPn"/>
    <property type="match status" value="1"/>
</dbReference>
<dbReference type="InterPro" id="IPR029260">
    <property type="entry name" value="DSPn"/>
</dbReference>
<evidence type="ECO:0000256" key="5">
    <source>
        <dbReference type="ARBA" id="ARBA00023306"/>
    </source>
</evidence>
<feature type="region of interest" description="Disordered" evidence="6">
    <location>
        <begin position="384"/>
        <end position="490"/>
    </location>
</feature>
<evidence type="ECO:0000259" key="7">
    <source>
        <dbReference type="PROSITE" id="PS50054"/>
    </source>
</evidence>
<keyword evidence="2 9" id="KW-0132">Cell division</keyword>
<evidence type="ECO:0000256" key="6">
    <source>
        <dbReference type="SAM" id="MobiDB-lite"/>
    </source>
</evidence>
<feature type="compositionally biased region" description="Polar residues" evidence="6">
    <location>
        <begin position="438"/>
        <end position="468"/>
    </location>
</feature>
<name>A0ABR3PSK9_9TREE</name>
<evidence type="ECO:0000259" key="8">
    <source>
        <dbReference type="PROSITE" id="PS50056"/>
    </source>
</evidence>
<keyword evidence="5" id="KW-0131">Cell cycle</keyword>
<feature type="compositionally biased region" description="Low complexity" evidence="6">
    <location>
        <begin position="644"/>
        <end position="653"/>
    </location>
</feature>
<dbReference type="PANTHER" id="PTHR23339">
    <property type="entry name" value="TYROSINE SPECIFIC PROTEIN PHOSPHATASE AND DUAL SPECIFICITY PROTEIN PHOSPHATASE"/>
    <property type="match status" value="1"/>
</dbReference>
<dbReference type="InterPro" id="IPR000340">
    <property type="entry name" value="Dual-sp_phosphatase_cat-dom"/>
</dbReference>
<feature type="compositionally biased region" description="Polar residues" evidence="6">
    <location>
        <begin position="551"/>
        <end position="560"/>
    </location>
</feature>
<keyword evidence="10" id="KW-1185">Reference proteome</keyword>
<dbReference type="PROSITE" id="PS00383">
    <property type="entry name" value="TYR_PHOSPHATASE_1"/>
    <property type="match status" value="1"/>
</dbReference>
<sequence>MSTATPSTTSSSSSRSSAGFRALPNHYAAVSPRLVFTTLTPKDLALGPYAHPSTGKPMHVFTLDDYMLYTPFKNDHGPLNLAYTFDACVRIFDKLNAKEHKRKALCLYTSPSPEQKSNVALIAALYSLIVDHQDPWDAFQPLAHFEVLPFRDAGNGVNEFGLTIQDVLYGMWKARQHELLNLQEFDADDYRYFEKVENGDLNILGSFIAFASPMDPAWITAHAQPGETAATFTQSQTRMLASAFDKVTSKFFEEDVGLVVRLNDELYNKARFTEANIEHVDLYFDDGTNPTDDIVRQFIALADDMINNKKRKVAVHCKAGLGRTGVLIGAYLIYKYQFTASEVIGFMRVIRPGMVVGPQQRYMQLNQMKWAGWAVIDAAAKKDGAESLPSPPMNAKEALPATETADHGTPRPLTPARRVAAATAKHGDAVGQPRKGTNGVQETDDTATPSRQIKTSGLAPSSGDSQDGSVRGIKRGSGRSPVPHVLRGEAAQRVVTTVPVRTGLARSVSSASCSSSVSELDQRATKRRQGDAPAESGLSSPPPSRESTPSDGSTAPTSSFPIDEATEPPTTPRQTPSQLSSRPETPTTPSARGDVNRPVRSLIPRRGAVATKDGMVASHSPTRLVRSKSTAVDGQFADSEVLPSSASTGSLSSRMKMPSSRLMSPTRSWQAARASAMPSKD</sequence>
<evidence type="ECO:0000256" key="1">
    <source>
        <dbReference type="ARBA" id="ARBA00007315"/>
    </source>
</evidence>
<dbReference type="SMART" id="SM00404">
    <property type="entry name" value="PTPc_motif"/>
    <property type="match status" value="1"/>
</dbReference>
<dbReference type="EMBL" id="JBBXJM010000007">
    <property type="protein sequence ID" value="KAL1405347.1"/>
    <property type="molecule type" value="Genomic_DNA"/>
</dbReference>
<evidence type="ECO:0000256" key="3">
    <source>
        <dbReference type="ARBA" id="ARBA00022801"/>
    </source>
</evidence>
<feature type="compositionally biased region" description="Polar residues" evidence="6">
    <location>
        <begin position="572"/>
        <end position="590"/>
    </location>
</feature>
<gene>
    <name evidence="9" type="primary">CDC14</name>
    <name evidence="9" type="ORF">Q8F55_008978</name>
</gene>
<dbReference type="InterPro" id="IPR029021">
    <property type="entry name" value="Prot-tyrosine_phosphatase-like"/>
</dbReference>
<comment type="caution">
    <text evidence="9">The sequence shown here is derived from an EMBL/GenBank/DDBJ whole genome shotgun (WGS) entry which is preliminary data.</text>
</comment>
<dbReference type="InterPro" id="IPR050561">
    <property type="entry name" value="PTP"/>
</dbReference>
<dbReference type="PROSITE" id="PS50054">
    <property type="entry name" value="TYR_PHOSPHATASE_DUAL"/>
    <property type="match status" value="1"/>
</dbReference>